<keyword evidence="7 10" id="KW-1133">Transmembrane helix</keyword>
<dbReference type="PANTHER" id="PTHR30081">
    <property type="entry name" value="PROTEIN-EXPORT MEMBRANE PROTEIN SEC"/>
    <property type="match status" value="1"/>
</dbReference>
<keyword evidence="2 10" id="KW-0813">Transport</keyword>
<evidence type="ECO:0000256" key="1">
    <source>
        <dbReference type="ARBA" id="ARBA00004651"/>
    </source>
</evidence>
<dbReference type="Gene3D" id="1.20.1640.10">
    <property type="entry name" value="Multidrug efflux transporter AcrB transmembrane domain"/>
    <property type="match status" value="1"/>
</dbReference>
<dbReference type="InterPro" id="IPR005665">
    <property type="entry name" value="SecF_bac"/>
</dbReference>
<feature type="transmembrane region" description="Helical" evidence="10">
    <location>
        <begin position="264"/>
        <end position="291"/>
    </location>
</feature>
<dbReference type="Pfam" id="PF02355">
    <property type="entry name" value="SecD_SecF_C"/>
    <property type="match status" value="1"/>
</dbReference>
<feature type="transmembrane region" description="Helical" evidence="10">
    <location>
        <begin position="9"/>
        <end position="30"/>
    </location>
</feature>
<comment type="similarity">
    <text evidence="10">Belongs to the SecD/SecF family. SecF subfamily.</text>
</comment>
<protein>
    <recommendedName>
        <fullName evidence="10">Protein-export membrane protein SecF</fullName>
    </recommendedName>
</protein>
<name>A0A931SDC6_9BACT</name>
<dbReference type="InterPro" id="IPR055344">
    <property type="entry name" value="SecD_SecF_C_bact"/>
</dbReference>
<dbReference type="GO" id="GO:0015450">
    <property type="term" value="F:protein-transporting ATPase activity"/>
    <property type="evidence" value="ECO:0007669"/>
    <property type="project" value="InterPro"/>
</dbReference>
<dbReference type="SUPFAM" id="SSF82866">
    <property type="entry name" value="Multidrug efflux transporter AcrB transmembrane domain"/>
    <property type="match status" value="1"/>
</dbReference>
<dbReference type="InterPro" id="IPR022813">
    <property type="entry name" value="SecD/SecF_arch_bac"/>
</dbReference>
<comment type="subcellular location">
    <subcellularLocation>
        <location evidence="1 10">Cell membrane</location>
        <topology evidence="1 10">Multi-pass membrane protein</topology>
    </subcellularLocation>
</comment>
<feature type="transmembrane region" description="Helical" evidence="10">
    <location>
        <begin position="241"/>
        <end position="258"/>
    </location>
</feature>
<keyword evidence="3 10" id="KW-1003">Cell membrane</keyword>
<evidence type="ECO:0000313" key="13">
    <source>
        <dbReference type="Proteomes" id="UP000724148"/>
    </source>
</evidence>
<evidence type="ECO:0000256" key="8">
    <source>
        <dbReference type="ARBA" id="ARBA00023010"/>
    </source>
</evidence>
<sequence length="300" mass="33046">MRLIAYRHIAYIISGTLVLLSLLVFFFWGLKLGIDFTGGTLIEIEYRVAPPSIDTLNARSQAAGIPHVIIQPTGERGVLIRTEHLSEGEHQALLQSLRGGDGESLVEKRFDTIGPTIGKELARKSVWAIALVIILIVLYIAWAFRKVSEPVSSWKYGVATVIALVHDVTIPVGIFSVLGHFYGIEVDTLFVTALLTILGFSVHDTIVVFDRIRENLKNAKGKLSFETVVGESISQTLTRSVNTSMTVLFVLLAIYFFGGASVEYFALALIVGIAFGTYSSICLASPILVTWQQWSDREEK</sequence>
<dbReference type="PROSITE" id="PS50156">
    <property type="entry name" value="SSD"/>
    <property type="match status" value="1"/>
</dbReference>
<keyword evidence="8 10" id="KW-0811">Translocation</keyword>
<evidence type="ECO:0000256" key="7">
    <source>
        <dbReference type="ARBA" id="ARBA00022989"/>
    </source>
</evidence>
<dbReference type="InterPro" id="IPR000731">
    <property type="entry name" value="SSD"/>
</dbReference>
<evidence type="ECO:0000256" key="4">
    <source>
        <dbReference type="ARBA" id="ARBA00022519"/>
    </source>
</evidence>
<organism evidence="12 13">
    <name type="scientific">Candidatus Sungiibacteriota bacterium</name>
    <dbReference type="NCBI Taxonomy" id="2750080"/>
    <lineage>
        <taxon>Bacteria</taxon>
        <taxon>Candidatus Sungiibacteriota</taxon>
    </lineage>
</organism>
<evidence type="ECO:0000256" key="5">
    <source>
        <dbReference type="ARBA" id="ARBA00022692"/>
    </source>
</evidence>
<dbReference type="HAMAP" id="MF_01464_B">
    <property type="entry name" value="SecF_B"/>
    <property type="match status" value="1"/>
</dbReference>
<feature type="transmembrane region" description="Helical" evidence="10">
    <location>
        <begin position="156"/>
        <end position="182"/>
    </location>
</feature>
<evidence type="ECO:0000313" key="12">
    <source>
        <dbReference type="EMBL" id="MBI2096812.1"/>
    </source>
</evidence>
<reference evidence="12" key="1">
    <citation type="submission" date="2020-07" db="EMBL/GenBank/DDBJ databases">
        <title>Huge and variable diversity of episymbiotic CPR bacteria and DPANN archaea in groundwater ecosystems.</title>
        <authorList>
            <person name="He C.Y."/>
            <person name="Keren R."/>
            <person name="Whittaker M."/>
            <person name="Farag I.F."/>
            <person name="Doudna J."/>
            <person name="Cate J.H.D."/>
            <person name="Banfield J.F."/>
        </authorList>
    </citation>
    <scope>NUCLEOTIDE SEQUENCE</scope>
    <source>
        <strain evidence="12">NC_groundwater_193_Ag_S-0.1um_51_7</strain>
    </source>
</reference>
<dbReference type="NCBIfam" id="TIGR00966">
    <property type="entry name" value="transloc_SecF"/>
    <property type="match status" value="1"/>
</dbReference>
<gene>
    <name evidence="10 12" type="primary">secF</name>
    <name evidence="12" type="ORF">HYT40_01495</name>
</gene>
<dbReference type="InterPro" id="IPR022645">
    <property type="entry name" value="SecD/SecF_bac"/>
</dbReference>
<dbReference type="GO" id="GO:0005886">
    <property type="term" value="C:plasma membrane"/>
    <property type="evidence" value="ECO:0007669"/>
    <property type="project" value="UniProtKB-SubCell"/>
</dbReference>
<keyword evidence="6 10" id="KW-0653">Protein transport</keyword>
<dbReference type="EMBL" id="JACOZA010000038">
    <property type="protein sequence ID" value="MBI2096812.1"/>
    <property type="molecule type" value="Genomic_DNA"/>
</dbReference>
<evidence type="ECO:0000256" key="9">
    <source>
        <dbReference type="ARBA" id="ARBA00023136"/>
    </source>
</evidence>
<dbReference type="InterPro" id="IPR022646">
    <property type="entry name" value="SecD/SecF_CS"/>
</dbReference>
<comment type="function">
    <text evidence="10">Part of the Sec protein translocase complex. Interacts with the SecYEG preprotein conducting channel. SecDF uses the proton motive force (PMF) to complete protein translocation after the ATP-dependent function of SecA.</text>
</comment>
<dbReference type="GO" id="GO:0065002">
    <property type="term" value="P:intracellular protein transmembrane transport"/>
    <property type="evidence" value="ECO:0007669"/>
    <property type="project" value="UniProtKB-UniRule"/>
</dbReference>
<dbReference type="PRINTS" id="PR01755">
    <property type="entry name" value="SECFTRNLCASE"/>
</dbReference>
<evidence type="ECO:0000256" key="3">
    <source>
        <dbReference type="ARBA" id="ARBA00022475"/>
    </source>
</evidence>
<comment type="subunit">
    <text evidence="10">Forms a complex with SecD. Part of the essential Sec protein translocation apparatus which comprises SecA, SecYEG and auxiliary proteins SecDF. Other proteins may also be involved.</text>
</comment>
<dbReference type="GO" id="GO:0006605">
    <property type="term" value="P:protein targeting"/>
    <property type="evidence" value="ECO:0007669"/>
    <property type="project" value="UniProtKB-UniRule"/>
</dbReference>
<feature type="transmembrane region" description="Helical" evidence="10">
    <location>
        <begin position="188"/>
        <end position="209"/>
    </location>
</feature>
<evidence type="ECO:0000256" key="6">
    <source>
        <dbReference type="ARBA" id="ARBA00022927"/>
    </source>
</evidence>
<dbReference type="Proteomes" id="UP000724148">
    <property type="component" value="Unassembled WGS sequence"/>
</dbReference>
<dbReference type="Pfam" id="PF07549">
    <property type="entry name" value="Sec_GG"/>
    <property type="match status" value="1"/>
</dbReference>
<feature type="domain" description="SSD" evidence="11">
    <location>
        <begin position="125"/>
        <end position="290"/>
    </location>
</feature>
<dbReference type="PANTHER" id="PTHR30081:SF8">
    <property type="entry name" value="PROTEIN TRANSLOCASE SUBUNIT SECF"/>
    <property type="match status" value="1"/>
</dbReference>
<dbReference type="AlphaFoldDB" id="A0A931SDC6"/>
<dbReference type="InterPro" id="IPR048634">
    <property type="entry name" value="SecD_SecF_C"/>
</dbReference>
<dbReference type="GO" id="GO:0043952">
    <property type="term" value="P:protein transport by the Sec complex"/>
    <property type="evidence" value="ECO:0007669"/>
    <property type="project" value="UniProtKB-UniRule"/>
</dbReference>
<feature type="transmembrane region" description="Helical" evidence="10">
    <location>
        <begin position="125"/>
        <end position="144"/>
    </location>
</feature>
<keyword evidence="9 10" id="KW-0472">Membrane</keyword>
<keyword evidence="5 10" id="KW-0812">Transmembrane</keyword>
<evidence type="ECO:0000259" key="11">
    <source>
        <dbReference type="PROSITE" id="PS50156"/>
    </source>
</evidence>
<evidence type="ECO:0000256" key="10">
    <source>
        <dbReference type="HAMAP-Rule" id="MF_01464"/>
    </source>
</evidence>
<proteinExistence type="inferred from homology"/>
<dbReference type="NCBIfam" id="TIGR00916">
    <property type="entry name" value="2A0604s01"/>
    <property type="match status" value="1"/>
</dbReference>
<comment type="caution">
    <text evidence="12">The sequence shown here is derived from an EMBL/GenBank/DDBJ whole genome shotgun (WGS) entry which is preliminary data.</text>
</comment>
<evidence type="ECO:0000256" key="2">
    <source>
        <dbReference type="ARBA" id="ARBA00022448"/>
    </source>
</evidence>
<accession>A0A931SDC6</accession>
<keyword evidence="4" id="KW-0997">Cell inner membrane</keyword>